<evidence type="ECO:0000313" key="2">
    <source>
        <dbReference type="Proteomes" id="UP001163321"/>
    </source>
</evidence>
<evidence type="ECO:0000313" key="1">
    <source>
        <dbReference type="EMBL" id="KAI9914379.1"/>
    </source>
</evidence>
<gene>
    <name evidence="1" type="ORF">PsorP6_007116</name>
</gene>
<keyword evidence="2" id="KW-1185">Reference proteome</keyword>
<comment type="caution">
    <text evidence="1">The sequence shown here is derived from an EMBL/GenBank/DDBJ whole genome shotgun (WGS) entry which is preliminary data.</text>
</comment>
<proteinExistence type="predicted"/>
<accession>A0ACC0W6J4</accession>
<reference evidence="1 2" key="1">
    <citation type="journal article" date="2022" name="bioRxiv">
        <title>The genome of the oomycete Peronosclerospora sorghi, a cosmopolitan pathogen of maize and sorghum, is inflated with dispersed pseudogenes.</title>
        <authorList>
            <person name="Fletcher K."/>
            <person name="Martin F."/>
            <person name="Isakeit T."/>
            <person name="Cavanaugh K."/>
            <person name="Magill C."/>
            <person name="Michelmore R."/>
        </authorList>
    </citation>
    <scope>NUCLEOTIDE SEQUENCE [LARGE SCALE GENOMIC DNA]</scope>
    <source>
        <strain evidence="1">P6</strain>
    </source>
</reference>
<name>A0ACC0W6J4_9STRA</name>
<sequence>MSTSEMEVQGQGNPRADATDLVMEDVLMLEVKQEKPPFNAKGASRAEAPPKEKPENNEVTETKIATLSIRTSKKRRRRSAAEIDRKYKCTFAGCFKAYGSEGSLIHHQKLKHPQQREKHIHASLWPPSTTSRNIKIRPATPLTMSFPANPKLILSHPSGKSGSTQLDMMAPPFSRACRRNMRSRSNSEPVTLQEEKAKKSMRSQSKSLRKLRQSAPPHAEKQAMKATTSTGCLDATFFPEPNEFEPLDKFETHPSCRRSESTASHHDVGLQGTSSGAAEPSDSLEWPASLASASRPSTSDHEAIDSDILSVLATCDVEDARLPSVDDFQVAPSSSSSYESTKLLSTGLECYKITENAPLLTQGAQELGGHKQEAELTSKPFETPGTDWMNALLLSDHLEKMTMVQTEPPCHPSVPPFDEDEVDQLLATSDPVETRAQLQPQLINISSLPLEVSRAKAPGHVTGDVGPPSGSMHEWFCSSVASERAKIDDRNLSPILRPSGENAFGNSNAQPSSEALDQLLQHCDMDEWKVGDVLKRDAEIGHRLRDRAASVNLVAEPDVVNFCTSRITCAGATVG</sequence>
<protein>
    <submittedName>
        <fullName evidence="1">Uncharacterized protein</fullName>
    </submittedName>
</protein>
<dbReference type="EMBL" id="CM047582">
    <property type="protein sequence ID" value="KAI9914379.1"/>
    <property type="molecule type" value="Genomic_DNA"/>
</dbReference>
<dbReference type="Proteomes" id="UP001163321">
    <property type="component" value="Chromosome 3"/>
</dbReference>
<organism evidence="1 2">
    <name type="scientific">Peronosclerospora sorghi</name>
    <dbReference type="NCBI Taxonomy" id="230839"/>
    <lineage>
        <taxon>Eukaryota</taxon>
        <taxon>Sar</taxon>
        <taxon>Stramenopiles</taxon>
        <taxon>Oomycota</taxon>
        <taxon>Peronosporomycetes</taxon>
        <taxon>Peronosporales</taxon>
        <taxon>Peronosporaceae</taxon>
        <taxon>Peronosclerospora</taxon>
    </lineage>
</organism>